<organism evidence="1 2">
    <name type="scientific">Paenibacillus graminis</name>
    <dbReference type="NCBI Taxonomy" id="189425"/>
    <lineage>
        <taxon>Bacteria</taxon>
        <taxon>Bacillati</taxon>
        <taxon>Bacillota</taxon>
        <taxon>Bacilli</taxon>
        <taxon>Bacillales</taxon>
        <taxon>Paenibacillaceae</taxon>
        <taxon>Paenibacillus</taxon>
    </lineage>
</organism>
<gene>
    <name evidence="1" type="ORF">PGRAT_26535</name>
</gene>
<keyword evidence="2" id="KW-1185">Reference proteome</keyword>
<sequence length="61" mass="7305">MLAGLKELKNWVAGMWQPWMTSEEEDYWKIEYSAERHLHTPPSPSPLTYQEEARIKSVKYH</sequence>
<dbReference type="eggNOG" id="ENOG5032E5E">
    <property type="taxonomic scope" value="Bacteria"/>
</dbReference>
<dbReference type="EMBL" id="CP009287">
    <property type="protein sequence ID" value="AIQ70784.1"/>
    <property type="molecule type" value="Genomic_DNA"/>
</dbReference>
<accession>A0A089NNY9</accession>
<dbReference type="RefSeq" id="WP_025707753.1">
    <property type="nucleotide sequence ID" value="NZ_CP009287.1"/>
</dbReference>
<reference evidence="1 2" key="1">
    <citation type="submission" date="2014-08" db="EMBL/GenBank/DDBJ databases">
        <title>Comparative genomics of the Paenibacillus odorifer group.</title>
        <authorList>
            <person name="den Bakker H.C."/>
            <person name="Tsai Y.-C."/>
            <person name="Martin N."/>
            <person name="Korlach J."/>
            <person name="Wiedmann M."/>
        </authorList>
    </citation>
    <scope>NUCLEOTIDE SEQUENCE [LARGE SCALE GENOMIC DNA]</scope>
    <source>
        <strain evidence="1 2">DSM 15220</strain>
    </source>
</reference>
<dbReference type="HOGENOM" id="CLU_2937312_0_0_9"/>
<dbReference type="KEGG" id="pgm:PGRAT_26535"/>
<proteinExistence type="predicted"/>
<dbReference type="AlphaFoldDB" id="A0A089NNY9"/>
<name>A0A089NNY9_9BACL</name>
<evidence type="ECO:0000313" key="2">
    <source>
        <dbReference type="Proteomes" id="UP000029500"/>
    </source>
</evidence>
<protein>
    <submittedName>
        <fullName evidence="1">Uncharacterized protein</fullName>
    </submittedName>
</protein>
<evidence type="ECO:0000313" key="1">
    <source>
        <dbReference type="EMBL" id="AIQ70784.1"/>
    </source>
</evidence>
<dbReference type="Proteomes" id="UP000029500">
    <property type="component" value="Chromosome"/>
</dbReference>
<dbReference type="OrthoDB" id="2656770at2"/>